<dbReference type="AlphaFoldDB" id="W5XRX9"/>
<evidence type="ECO:0000256" key="9">
    <source>
        <dbReference type="SAM" id="Phobius"/>
    </source>
</evidence>
<reference evidence="11" key="1">
    <citation type="journal article" date="2014" name="BMC Biol.">
        <title>Larval body patterning and apical organs are conserved in animal evolution.</title>
        <authorList>
            <person name="Marlow H."/>
            <person name="Tosches M.A."/>
            <person name="Tomer R."/>
            <person name="Steinmetz P.R."/>
            <person name="Lauri A."/>
            <person name="Larsson T."/>
            <person name="Arendt D."/>
        </authorList>
    </citation>
    <scope>NUCLEOTIDE SEQUENCE</scope>
</reference>
<keyword evidence="3 9" id="KW-1133">Transmembrane helix</keyword>
<proteinExistence type="evidence at transcript level"/>
<accession>W5XRX9</accession>
<feature type="transmembrane region" description="Helical" evidence="9">
    <location>
        <begin position="142"/>
        <end position="165"/>
    </location>
</feature>
<dbReference type="PRINTS" id="PR00237">
    <property type="entry name" value="GPCRRHODOPSN"/>
</dbReference>
<evidence type="ECO:0000256" key="4">
    <source>
        <dbReference type="ARBA" id="ARBA00023040"/>
    </source>
</evidence>
<feature type="transmembrane region" description="Helical" evidence="9">
    <location>
        <begin position="234"/>
        <end position="258"/>
    </location>
</feature>
<feature type="transmembrane region" description="Helical" evidence="9">
    <location>
        <begin position="32"/>
        <end position="52"/>
    </location>
</feature>
<feature type="transmembrane region" description="Helical" evidence="9">
    <location>
        <begin position="190"/>
        <end position="213"/>
    </location>
</feature>
<keyword evidence="5 9" id="KW-0472">Membrane</keyword>
<dbReference type="GO" id="GO:0004930">
    <property type="term" value="F:G protein-coupled receptor activity"/>
    <property type="evidence" value="ECO:0007669"/>
    <property type="project" value="UniProtKB-KW"/>
</dbReference>
<evidence type="ECO:0000259" key="10">
    <source>
        <dbReference type="PROSITE" id="PS50262"/>
    </source>
</evidence>
<evidence type="ECO:0000256" key="1">
    <source>
        <dbReference type="ARBA" id="ARBA00004141"/>
    </source>
</evidence>
<evidence type="ECO:0000256" key="6">
    <source>
        <dbReference type="ARBA" id="ARBA00023170"/>
    </source>
</evidence>
<dbReference type="PROSITE" id="PS00237">
    <property type="entry name" value="G_PROTEIN_RECEP_F1_1"/>
    <property type="match status" value="1"/>
</dbReference>
<evidence type="ECO:0000256" key="5">
    <source>
        <dbReference type="ARBA" id="ARBA00023136"/>
    </source>
</evidence>
<keyword evidence="6 8" id="KW-0675">Receptor</keyword>
<dbReference type="GO" id="GO:0016020">
    <property type="term" value="C:membrane"/>
    <property type="evidence" value="ECO:0007669"/>
    <property type="project" value="UniProtKB-SubCell"/>
</dbReference>
<feature type="domain" description="G-protein coupled receptors family 1 profile" evidence="10">
    <location>
        <begin position="44"/>
        <end position="288"/>
    </location>
</feature>
<keyword evidence="7 8" id="KW-0807">Transducer</keyword>
<dbReference type="SUPFAM" id="SSF81321">
    <property type="entry name" value="Family A G protein-coupled receptor-like"/>
    <property type="match status" value="1"/>
</dbReference>
<dbReference type="EMBL" id="KF844232">
    <property type="protein sequence ID" value="AHI16247.1"/>
    <property type="molecule type" value="mRNA"/>
</dbReference>
<keyword evidence="4 8" id="KW-0297">G-protein coupled receptor</keyword>
<evidence type="ECO:0000256" key="8">
    <source>
        <dbReference type="RuleBase" id="RU000688"/>
    </source>
</evidence>
<organism evidence="11">
    <name type="scientific">Platynereis dumerilii</name>
    <name type="common">Dumeril's clam worm</name>
    <dbReference type="NCBI Taxonomy" id="6359"/>
    <lineage>
        <taxon>Eukaryota</taxon>
        <taxon>Metazoa</taxon>
        <taxon>Spiralia</taxon>
        <taxon>Lophotrochozoa</taxon>
        <taxon>Annelida</taxon>
        <taxon>Polychaeta</taxon>
        <taxon>Errantia</taxon>
        <taxon>Phyllodocida</taxon>
        <taxon>Nereididae</taxon>
        <taxon>Platynereis</taxon>
    </lineage>
</organism>
<dbReference type="PANTHER" id="PTHR24240">
    <property type="entry name" value="OPSIN"/>
    <property type="match status" value="1"/>
</dbReference>
<feature type="transmembrane region" description="Helical" evidence="9">
    <location>
        <begin position="270"/>
        <end position="291"/>
    </location>
</feature>
<dbReference type="Gene3D" id="1.20.1070.10">
    <property type="entry name" value="Rhodopsin 7-helix transmembrane proteins"/>
    <property type="match status" value="1"/>
</dbReference>
<feature type="non-terminal residue" evidence="11">
    <location>
        <position position="1"/>
    </location>
</feature>
<comment type="similarity">
    <text evidence="8">Belongs to the G-protein coupled receptor 1 family.</text>
</comment>
<dbReference type="InterPro" id="IPR000276">
    <property type="entry name" value="GPCR_Rhodpsn"/>
</dbReference>
<dbReference type="PROSITE" id="PS50262">
    <property type="entry name" value="G_PROTEIN_RECEP_F1_2"/>
    <property type="match status" value="1"/>
</dbReference>
<dbReference type="Pfam" id="PF00001">
    <property type="entry name" value="7tm_1"/>
    <property type="match status" value="1"/>
</dbReference>
<comment type="subcellular location">
    <subcellularLocation>
        <location evidence="1">Membrane</location>
        <topology evidence="1">Multi-pass membrane protein</topology>
    </subcellularLocation>
</comment>
<name>W5XRX9_PLADU</name>
<keyword evidence="2 8" id="KW-0812">Transmembrane</keyword>
<evidence type="ECO:0000313" key="11">
    <source>
        <dbReference type="EMBL" id="AHI16247.1"/>
    </source>
</evidence>
<feature type="non-terminal residue" evidence="11">
    <location>
        <position position="313"/>
    </location>
</feature>
<sequence>MENHSYHNTTIMPHSDNTSYQHDFLFHSITGIGYLIIGILGIIGHVTLAALFSRENLVSRGSAAVHVAMAISNAGVLAGFPFTASSAFAGRWLFGEAGCQFYAFEGMFFGISSILLLGVLSVDRFINIHWPQYYGDLYLRPYWLAILVCYLTAAFWSTVPIVGWARYALDKTHVACVVDWANPTSSYKSYIFAITMSCFMLPYALMAIGFIRTCLGRKATSTNVEKLSDRDHDLIVRSLSIVSMVTWTPFAILCLQFLVRDPYDTSITMAAMPALICKAVTAGVPLVYAVCSAEIRYSIKHMFSRTCPERKRT</sequence>
<dbReference type="InterPro" id="IPR017452">
    <property type="entry name" value="GPCR_Rhodpsn_7TM"/>
</dbReference>
<feature type="transmembrane region" description="Helical" evidence="9">
    <location>
        <begin position="101"/>
        <end position="122"/>
    </location>
</feature>
<evidence type="ECO:0000256" key="7">
    <source>
        <dbReference type="ARBA" id="ARBA00023224"/>
    </source>
</evidence>
<evidence type="ECO:0000256" key="2">
    <source>
        <dbReference type="ARBA" id="ARBA00022692"/>
    </source>
</evidence>
<feature type="transmembrane region" description="Helical" evidence="9">
    <location>
        <begin position="64"/>
        <end position="89"/>
    </location>
</feature>
<evidence type="ECO:0000256" key="3">
    <source>
        <dbReference type="ARBA" id="ARBA00022989"/>
    </source>
</evidence>
<dbReference type="InterPro" id="IPR050125">
    <property type="entry name" value="GPCR_opsins"/>
</dbReference>
<protein>
    <submittedName>
        <fullName evidence="11">Peropsin</fullName>
    </submittedName>
</protein>